<evidence type="ECO:0000259" key="7">
    <source>
        <dbReference type="PROSITE" id="PS50928"/>
    </source>
</evidence>
<name>A0A329MM46_9BACL</name>
<comment type="caution">
    <text evidence="8">The sequence shown here is derived from an EMBL/GenBank/DDBJ whole genome shotgun (WGS) entry which is preliminary data.</text>
</comment>
<dbReference type="PANTHER" id="PTHR43496">
    <property type="entry name" value="PROTEIN LPLB"/>
    <property type="match status" value="1"/>
</dbReference>
<dbReference type="OrthoDB" id="9785836at2"/>
<keyword evidence="5 6" id="KW-0472">Membrane</keyword>
<comment type="subcellular location">
    <subcellularLocation>
        <location evidence="6">Cell membrane</location>
        <topology evidence="6">Multi-pass membrane protein</topology>
    </subcellularLocation>
    <subcellularLocation>
        <location evidence="1">Membrane</location>
        <topology evidence="1">Multi-pass membrane protein</topology>
    </subcellularLocation>
</comment>
<gene>
    <name evidence="8" type="ORF">DQG23_17715</name>
</gene>
<protein>
    <submittedName>
        <fullName evidence="8">Sugar ABC transporter permease</fullName>
    </submittedName>
</protein>
<evidence type="ECO:0000256" key="1">
    <source>
        <dbReference type="ARBA" id="ARBA00004141"/>
    </source>
</evidence>
<keyword evidence="2 6" id="KW-0813">Transport</keyword>
<feature type="transmembrane region" description="Helical" evidence="6">
    <location>
        <begin position="307"/>
        <end position="332"/>
    </location>
</feature>
<dbReference type="PROSITE" id="PS50928">
    <property type="entry name" value="ABC_TM1"/>
    <property type="match status" value="1"/>
</dbReference>
<evidence type="ECO:0000313" key="8">
    <source>
        <dbReference type="EMBL" id="RAV19783.1"/>
    </source>
</evidence>
<keyword evidence="4 6" id="KW-1133">Transmembrane helix</keyword>
<dbReference type="GO" id="GO:0005886">
    <property type="term" value="C:plasma membrane"/>
    <property type="evidence" value="ECO:0007669"/>
    <property type="project" value="UniProtKB-SubCell"/>
</dbReference>
<accession>A0A329MM46</accession>
<dbReference type="PANTHER" id="PTHR43496:SF1">
    <property type="entry name" value="POLYGALACTURONAN_RHAMNOGALACTURONAN TRANSPORT SYSTEM PERMEASE PROTEIN YTEP"/>
    <property type="match status" value="1"/>
</dbReference>
<evidence type="ECO:0000256" key="5">
    <source>
        <dbReference type="ARBA" id="ARBA00023136"/>
    </source>
</evidence>
<evidence type="ECO:0000256" key="4">
    <source>
        <dbReference type="ARBA" id="ARBA00022989"/>
    </source>
</evidence>
<dbReference type="Gene3D" id="1.10.3720.10">
    <property type="entry name" value="MetI-like"/>
    <property type="match status" value="1"/>
</dbReference>
<reference evidence="8 9" key="1">
    <citation type="journal article" date="2009" name="Int. J. Syst. Evol. Microbiol.">
        <title>Paenibacillus contaminans sp. nov., isolated from a contaminated laboratory plate.</title>
        <authorList>
            <person name="Chou J.H."/>
            <person name="Lee J.H."/>
            <person name="Lin M.C."/>
            <person name="Chang P.S."/>
            <person name="Arun A.B."/>
            <person name="Young C.C."/>
            <person name="Chen W.M."/>
        </authorList>
    </citation>
    <scope>NUCLEOTIDE SEQUENCE [LARGE SCALE GENOMIC DNA]</scope>
    <source>
        <strain evidence="8 9">CKOBP-6</strain>
    </source>
</reference>
<dbReference type="CDD" id="cd06261">
    <property type="entry name" value="TM_PBP2"/>
    <property type="match status" value="1"/>
</dbReference>
<dbReference type="InterPro" id="IPR000515">
    <property type="entry name" value="MetI-like"/>
</dbReference>
<evidence type="ECO:0000256" key="3">
    <source>
        <dbReference type="ARBA" id="ARBA00022692"/>
    </source>
</evidence>
<keyword evidence="9" id="KW-1185">Reference proteome</keyword>
<feature type="transmembrane region" description="Helical" evidence="6">
    <location>
        <begin position="205"/>
        <end position="226"/>
    </location>
</feature>
<feature type="transmembrane region" description="Helical" evidence="6">
    <location>
        <begin position="247"/>
        <end position="265"/>
    </location>
</feature>
<dbReference type="Proteomes" id="UP000250369">
    <property type="component" value="Unassembled WGS sequence"/>
</dbReference>
<evidence type="ECO:0000313" key="9">
    <source>
        <dbReference type="Proteomes" id="UP000250369"/>
    </source>
</evidence>
<dbReference type="InterPro" id="IPR035906">
    <property type="entry name" value="MetI-like_sf"/>
</dbReference>
<dbReference type="GO" id="GO:0055085">
    <property type="term" value="P:transmembrane transport"/>
    <property type="evidence" value="ECO:0007669"/>
    <property type="project" value="InterPro"/>
</dbReference>
<feature type="transmembrane region" description="Helical" evidence="6">
    <location>
        <begin position="153"/>
        <end position="173"/>
    </location>
</feature>
<dbReference type="Pfam" id="PF00528">
    <property type="entry name" value="BPD_transp_1"/>
    <property type="match status" value="1"/>
</dbReference>
<keyword evidence="3 6" id="KW-0812">Transmembrane</keyword>
<evidence type="ECO:0000256" key="6">
    <source>
        <dbReference type="RuleBase" id="RU363032"/>
    </source>
</evidence>
<sequence>MNHSSNGKDATQHLRKGLLQLDTTTGIRKAEHLQTQPDRARKGITKRIWKDRYLLLIGLPGLLYLLVYKYIPMAGLVLAFNDYSPFQGLFSSPWVGFKHFQTIFENKEVLRVLWNTFNISFLQIAFAFPAPIVLALMLNEVRNQIFKRLVQSVIYLPHFLSWVVVVGICVVFLKGDGLVNHFLKDTFGLKAIPFLTDPAYFKPLLIAQVIWKEAGWGTIIFLAALAGVNPQLYEAAIVDGAGRWRQIWHITLPAIRSTIVILLILRLGNVMDVGFEQIYLMLNPFTKEVGDVLDTYVYVKGVQQSDYSFATAVGLFKGLVGLVLVTGANYLAKRFGEEGMF</sequence>
<organism evidence="8 9">
    <name type="scientific">Paenibacillus contaminans</name>
    <dbReference type="NCBI Taxonomy" id="450362"/>
    <lineage>
        <taxon>Bacteria</taxon>
        <taxon>Bacillati</taxon>
        <taxon>Bacillota</taxon>
        <taxon>Bacilli</taxon>
        <taxon>Bacillales</taxon>
        <taxon>Paenibacillaceae</taxon>
        <taxon>Paenibacillus</taxon>
    </lineage>
</organism>
<feature type="domain" description="ABC transmembrane type-1" evidence="7">
    <location>
        <begin position="113"/>
        <end position="328"/>
    </location>
</feature>
<dbReference type="RefSeq" id="WP_113032213.1">
    <property type="nucleotide sequence ID" value="NZ_QMFB01000010.1"/>
</dbReference>
<comment type="similarity">
    <text evidence="6">Belongs to the binding-protein-dependent transport system permease family.</text>
</comment>
<feature type="transmembrane region" description="Helical" evidence="6">
    <location>
        <begin position="53"/>
        <end position="71"/>
    </location>
</feature>
<dbReference type="SUPFAM" id="SSF161098">
    <property type="entry name" value="MetI-like"/>
    <property type="match status" value="1"/>
</dbReference>
<proteinExistence type="inferred from homology"/>
<dbReference type="AlphaFoldDB" id="A0A329MM46"/>
<dbReference type="EMBL" id="QMFB01000010">
    <property type="protein sequence ID" value="RAV19783.1"/>
    <property type="molecule type" value="Genomic_DNA"/>
</dbReference>
<feature type="transmembrane region" description="Helical" evidence="6">
    <location>
        <begin position="119"/>
        <end position="141"/>
    </location>
</feature>
<evidence type="ECO:0000256" key="2">
    <source>
        <dbReference type="ARBA" id="ARBA00022448"/>
    </source>
</evidence>